<keyword evidence="2 4" id="KW-0808">Transferase</keyword>
<dbReference type="Proteomes" id="UP000191901">
    <property type="component" value="Chromosome"/>
</dbReference>
<feature type="binding site" evidence="4">
    <location>
        <begin position="138"/>
        <end position="142"/>
    </location>
    <ligand>
        <name>S-adenosyl-L-methionine</name>
        <dbReference type="ChEBI" id="CHEBI:59789"/>
    </ligand>
</feature>
<sequence>MSRTEGAHTITGSELWQWWQMARQQALAQQIDPAEVDWLVRAISDVDGLSLRLQSFRQRAAIPCRYGLPALETLWQRRRQEHIPVQYLVGQTQWRDFTLQVSTAVLIPRPETELLIELVHAAVAQTPALEAGTWVDLGTGSGAIALGLAKALPRAHIIAVDCSAEALALAAANAAANGLCDRIELRQGHWFTPLADLRGQLAGMVANPPYIPSAMVATLAPEVAVHEPRLALDGGPDGLTAIQHLIDAAPDYLQANGLWLIEAMAGQPATILQQLQQHGAYCDLQRHRDLAGLERFVQARCQGPQGSRRHSQ</sequence>
<dbReference type="Gene3D" id="3.40.50.150">
    <property type="entry name" value="Vaccinia Virus protein VP39"/>
    <property type="match status" value="1"/>
</dbReference>
<dbReference type="RefSeq" id="WP_225889357.1">
    <property type="nucleotide sequence ID" value="NZ_CP021983.2"/>
</dbReference>
<dbReference type="InterPro" id="IPR029063">
    <property type="entry name" value="SAM-dependent_MTases_sf"/>
</dbReference>
<dbReference type="InterPro" id="IPR007848">
    <property type="entry name" value="Small_mtfrase_dom"/>
</dbReference>
<reference evidence="6 7" key="1">
    <citation type="journal article" date="2016" name="Biochim. Biophys. Acta">
        <title>Characterization of red-shifted phycobilisomes isolated from the chlorophyll f-containing cyanobacterium Halomicronema hongdechloris.</title>
        <authorList>
            <person name="Li Y."/>
            <person name="Lin Y."/>
            <person name="Garvey C.J."/>
            <person name="Birch D."/>
            <person name="Corkery R.W."/>
            <person name="Loughlin P.C."/>
            <person name="Scheer H."/>
            <person name="Willows R.D."/>
            <person name="Chen M."/>
        </authorList>
    </citation>
    <scope>NUCLEOTIDE SEQUENCE [LARGE SCALE GENOMIC DNA]</scope>
    <source>
        <strain evidence="6 7">C2206</strain>
    </source>
</reference>
<dbReference type="PANTHER" id="PTHR47441">
    <property type="match status" value="1"/>
</dbReference>
<evidence type="ECO:0000259" key="5">
    <source>
        <dbReference type="Pfam" id="PF05175"/>
    </source>
</evidence>
<dbReference type="Pfam" id="PF05175">
    <property type="entry name" value="MTS"/>
    <property type="match status" value="1"/>
</dbReference>
<evidence type="ECO:0000256" key="2">
    <source>
        <dbReference type="ARBA" id="ARBA00022679"/>
    </source>
</evidence>
<dbReference type="InterPro" id="IPR019874">
    <property type="entry name" value="RF_methyltr_PrmC"/>
</dbReference>
<dbReference type="InterPro" id="IPR004556">
    <property type="entry name" value="HemK-like"/>
</dbReference>
<name>A0A1Z3HRK8_9CYAN</name>
<evidence type="ECO:0000313" key="6">
    <source>
        <dbReference type="EMBL" id="ASC72953.1"/>
    </source>
</evidence>
<keyword evidence="7" id="KW-1185">Reference proteome</keyword>
<evidence type="ECO:0000313" key="7">
    <source>
        <dbReference type="Proteomes" id="UP000191901"/>
    </source>
</evidence>
<dbReference type="NCBIfam" id="TIGR00536">
    <property type="entry name" value="hemK_fam"/>
    <property type="match status" value="1"/>
</dbReference>
<feature type="binding site" evidence="4">
    <location>
        <position position="161"/>
    </location>
    <ligand>
        <name>S-adenosyl-L-methionine</name>
        <dbReference type="ChEBI" id="CHEBI:59789"/>
    </ligand>
</feature>
<organism evidence="6 7">
    <name type="scientific">Halomicronema hongdechloris C2206</name>
    <dbReference type="NCBI Taxonomy" id="1641165"/>
    <lineage>
        <taxon>Bacteria</taxon>
        <taxon>Bacillati</taxon>
        <taxon>Cyanobacteriota</taxon>
        <taxon>Cyanophyceae</taxon>
        <taxon>Nodosilineales</taxon>
        <taxon>Nodosilineaceae</taxon>
        <taxon>Halomicronema</taxon>
    </lineage>
</organism>
<proteinExistence type="inferred from homology"/>
<accession>A0A1Z3HRK8</accession>
<evidence type="ECO:0000256" key="4">
    <source>
        <dbReference type="HAMAP-Rule" id="MF_02126"/>
    </source>
</evidence>
<keyword evidence="3 4" id="KW-0949">S-adenosyl-L-methionine</keyword>
<dbReference type="CDD" id="cd02440">
    <property type="entry name" value="AdoMet_MTases"/>
    <property type="match status" value="1"/>
</dbReference>
<dbReference type="HAMAP" id="MF_02126">
    <property type="entry name" value="RF_methyltr_PrmC"/>
    <property type="match status" value="1"/>
</dbReference>
<gene>
    <name evidence="4 6" type="primary">prmC</name>
    <name evidence="6" type="ORF">XM38_039130</name>
</gene>
<dbReference type="EC" id="2.1.1.297" evidence="4"/>
<feature type="binding site" evidence="4">
    <location>
        <position position="190"/>
    </location>
    <ligand>
        <name>S-adenosyl-L-methionine</name>
        <dbReference type="ChEBI" id="CHEBI:59789"/>
    </ligand>
</feature>
<comment type="function">
    <text evidence="4">Methylates the class 1 translation termination release factors RF1/PrfA and RF2/PrfB on the glutamine residue of the universally conserved GGQ motif.</text>
</comment>
<dbReference type="GO" id="GO:0102559">
    <property type="term" value="F:peptide chain release factor N(5)-glutamine methyltransferase activity"/>
    <property type="evidence" value="ECO:0007669"/>
    <property type="project" value="UniProtKB-EC"/>
</dbReference>
<dbReference type="EMBL" id="CP021983">
    <property type="protein sequence ID" value="ASC72953.1"/>
    <property type="molecule type" value="Genomic_DNA"/>
</dbReference>
<evidence type="ECO:0000256" key="1">
    <source>
        <dbReference type="ARBA" id="ARBA00022603"/>
    </source>
</evidence>
<dbReference type="NCBIfam" id="TIGR03534">
    <property type="entry name" value="RF_mod_PrmC"/>
    <property type="match status" value="1"/>
</dbReference>
<dbReference type="AlphaFoldDB" id="A0A1Z3HRK8"/>
<feature type="binding site" evidence="4">
    <location>
        <begin position="207"/>
        <end position="210"/>
    </location>
    <ligand>
        <name>substrate</name>
    </ligand>
</feature>
<keyword evidence="1 4" id="KW-0489">Methyltransferase</keyword>
<feature type="domain" description="Methyltransferase small" evidence="5">
    <location>
        <begin position="115"/>
        <end position="212"/>
    </location>
</feature>
<protein>
    <recommendedName>
        <fullName evidence="4">Release factor glutamine methyltransferase</fullName>
        <shortName evidence="4">RF MTase</shortName>
        <ecNumber evidence="4">2.1.1.297</ecNumber>
    </recommendedName>
    <alternativeName>
        <fullName evidence="4">N5-glutamine methyltransferase PrmC</fullName>
    </alternativeName>
    <alternativeName>
        <fullName evidence="4">Protein-(glutamine-N5) MTase PrmC</fullName>
    </alternativeName>
    <alternativeName>
        <fullName evidence="4">Protein-glutamine N-methyltransferase PrmC</fullName>
    </alternativeName>
</protein>
<comment type="catalytic activity">
    <reaction evidence="4">
        <text>L-glutaminyl-[peptide chain release factor] + S-adenosyl-L-methionine = N(5)-methyl-L-glutaminyl-[peptide chain release factor] + S-adenosyl-L-homocysteine + H(+)</text>
        <dbReference type="Rhea" id="RHEA:42896"/>
        <dbReference type="Rhea" id="RHEA-COMP:10271"/>
        <dbReference type="Rhea" id="RHEA-COMP:10272"/>
        <dbReference type="ChEBI" id="CHEBI:15378"/>
        <dbReference type="ChEBI" id="CHEBI:30011"/>
        <dbReference type="ChEBI" id="CHEBI:57856"/>
        <dbReference type="ChEBI" id="CHEBI:59789"/>
        <dbReference type="ChEBI" id="CHEBI:61891"/>
        <dbReference type="EC" id="2.1.1.297"/>
    </reaction>
</comment>
<dbReference type="STRING" id="1641165.XM38_09590"/>
<dbReference type="SUPFAM" id="SSF53335">
    <property type="entry name" value="S-adenosyl-L-methionine-dependent methyltransferases"/>
    <property type="match status" value="1"/>
</dbReference>
<feature type="binding site" evidence="4">
    <location>
        <position position="207"/>
    </location>
    <ligand>
        <name>S-adenosyl-L-methionine</name>
        <dbReference type="ChEBI" id="CHEBI:59789"/>
    </ligand>
</feature>
<dbReference type="PANTHER" id="PTHR47441:SF3">
    <property type="entry name" value="RELEASE FACTOR GLUTAMINE METHYLTRANSFERASE"/>
    <property type="match status" value="1"/>
</dbReference>
<evidence type="ECO:0000256" key="3">
    <source>
        <dbReference type="ARBA" id="ARBA00022691"/>
    </source>
</evidence>
<dbReference type="InterPro" id="IPR052663">
    <property type="entry name" value="RF_glutamine_MTase_cyano"/>
</dbReference>
<dbReference type="KEGG" id="hhg:XM38_039130"/>
<comment type="similarity">
    <text evidence="4">Belongs to the protein N5-glutamine methyltransferase family. PrmC subfamily.</text>
</comment>
<dbReference type="GO" id="GO:0032259">
    <property type="term" value="P:methylation"/>
    <property type="evidence" value="ECO:0007669"/>
    <property type="project" value="UniProtKB-KW"/>
</dbReference>